<organism evidence="1 2">
    <name type="scientific">Entomophthora muscae</name>
    <dbReference type="NCBI Taxonomy" id="34485"/>
    <lineage>
        <taxon>Eukaryota</taxon>
        <taxon>Fungi</taxon>
        <taxon>Fungi incertae sedis</taxon>
        <taxon>Zoopagomycota</taxon>
        <taxon>Entomophthoromycotina</taxon>
        <taxon>Entomophthoromycetes</taxon>
        <taxon>Entomophthorales</taxon>
        <taxon>Entomophthoraceae</taxon>
        <taxon>Entomophthora</taxon>
    </lineage>
</organism>
<comment type="caution">
    <text evidence="1">The sequence shown here is derived from an EMBL/GenBank/DDBJ whole genome shotgun (WGS) entry which is preliminary data.</text>
</comment>
<evidence type="ECO:0000313" key="1">
    <source>
        <dbReference type="EMBL" id="KAJ9053162.1"/>
    </source>
</evidence>
<protein>
    <submittedName>
        <fullName evidence="1">Uncharacterized protein</fullName>
    </submittedName>
</protein>
<reference evidence="1" key="1">
    <citation type="submission" date="2022-04" db="EMBL/GenBank/DDBJ databases">
        <title>Genome of the entomopathogenic fungus Entomophthora muscae.</title>
        <authorList>
            <person name="Elya C."/>
            <person name="Lovett B.R."/>
            <person name="Lee E."/>
            <person name="Macias A.M."/>
            <person name="Hajek A.E."/>
            <person name="De Bivort B.L."/>
            <person name="Kasson M.T."/>
            <person name="De Fine Licht H.H."/>
            <person name="Stajich J.E."/>
        </authorList>
    </citation>
    <scope>NUCLEOTIDE SEQUENCE</scope>
    <source>
        <strain evidence="1">Berkeley</strain>
    </source>
</reference>
<accession>A0ACC2RSX0</accession>
<gene>
    <name evidence="1" type="ORF">DSO57_1026992</name>
</gene>
<dbReference type="EMBL" id="QTSX02006551">
    <property type="protein sequence ID" value="KAJ9053162.1"/>
    <property type="molecule type" value="Genomic_DNA"/>
</dbReference>
<name>A0ACC2RSX0_9FUNG</name>
<keyword evidence="2" id="KW-1185">Reference proteome</keyword>
<sequence>MILKTIAGLGLGSLGILGNLLLLLAVYRSQAQWTRLNLQLVAPIAGFGLLGSLVVFIEDLLCLVMGNEEMFASSWFCPFFGTPLLILPCFVTVLVSGMALDRYLIVVRSTGIPCLWGWLCISILCGSFTATILANTIVYDIIPDSTMTYCRPAGSDLLASIIRYYSTAIVFVGLFIITFSYFGIYLHCRKTLATFHVLPDRYLIFPISYLVCLLPKFIVIVWGFFADRSEIPAPLLAMGPLGFVLLFIVNPCLVFAFHACLRNELLPRCNHPTAPEPLNASTKHTQYICIP</sequence>
<dbReference type="Proteomes" id="UP001165960">
    <property type="component" value="Unassembled WGS sequence"/>
</dbReference>
<proteinExistence type="predicted"/>
<evidence type="ECO:0000313" key="2">
    <source>
        <dbReference type="Proteomes" id="UP001165960"/>
    </source>
</evidence>